<dbReference type="Proteomes" id="UP000621670">
    <property type="component" value="Unassembled WGS sequence"/>
</dbReference>
<name>A0ABR7JCF8_9FLAO</name>
<evidence type="ECO:0000313" key="1">
    <source>
        <dbReference type="EMBL" id="MBC5862043.1"/>
    </source>
</evidence>
<organism evidence="1 2">
    <name type="scientific">Flavobacterium turcicum</name>
    <dbReference type="NCBI Taxonomy" id="2764718"/>
    <lineage>
        <taxon>Bacteria</taxon>
        <taxon>Pseudomonadati</taxon>
        <taxon>Bacteroidota</taxon>
        <taxon>Flavobacteriia</taxon>
        <taxon>Flavobacteriales</taxon>
        <taxon>Flavobacteriaceae</taxon>
        <taxon>Flavobacterium</taxon>
    </lineage>
</organism>
<keyword evidence="2" id="KW-1185">Reference proteome</keyword>
<accession>A0ABR7JCF8</accession>
<protein>
    <submittedName>
        <fullName evidence="1">DUF2480 family protein</fullName>
    </submittedName>
</protein>
<dbReference type="Pfam" id="PF10652">
    <property type="entry name" value="DUF2480"/>
    <property type="match status" value="1"/>
</dbReference>
<reference evidence="1 2" key="1">
    <citation type="submission" date="2020-08" db="EMBL/GenBank/DDBJ databases">
        <title>Description of novel Flavobacterium F-400 isolate.</title>
        <authorList>
            <person name="Saticioglu I."/>
            <person name="Duman M."/>
            <person name="Altun S."/>
        </authorList>
    </citation>
    <scope>NUCLEOTIDE SEQUENCE [LARGE SCALE GENOMIC DNA]</scope>
    <source>
        <strain evidence="1 2">F-400</strain>
    </source>
</reference>
<gene>
    <name evidence="1" type="ORF">H8R26_01285</name>
</gene>
<dbReference type="EMBL" id="JACRUM010000001">
    <property type="protein sequence ID" value="MBC5862043.1"/>
    <property type="molecule type" value="Genomic_DNA"/>
</dbReference>
<sequence>MEEIINKVANSVLEVFDLEDYYPKGIRTQIDISLWLAEGFLLREKDFRESLKNHDWSQYQDHYVAIHCSTDAIVPAWASILVATQVAPFAKKTINGTLEDLDASLYEELLPKIDYSVYQDKPVILKGCSKKPVPTRAYVVAVQHLQQVARSIMYGEACSAVPLFKRGKEDSNR</sequence>
<evidence type="ECO:0000313" key="2">
    <source>
        <dbReference type="Proteomes" id="UP000621670"/>
    </source>
</evidence>
<comment type="caution">
    <text evidence="1">The sequence shown here is derived from an EMBL/GenBank/DDBJ whole genome shotgun (WGS) entry which is preliminary data.</text>
</comment>
<proteinExistence type="predicted"/>
<dbReference type="RefSeq" id="WP_166132698.1">
    <property type="nucleotide sequence ID" value="NZ_JAAOBY010000001.1"/>
</dbReference>
<dbReference type="InterPro" id="IPR018914">
    <property type="entry name" value="DUF2480"/>
</dbReference>